<evidence type="ECO:0000313" key="11">
    <source>
        <dbReference type="Proteomes" id="UP000297716"/>
    </source>
</evidence>
<dbReference type="InterPro" id="IPR032466">
    <property type="entry name" value="Metal_Hydrolase"/>
</dbReference>
<dbReference type="PANTHER" id="PTHR21240:SF29">
    <property type="entry name" value="AMIDOHYDROLASE-RELATED DOMAIN-CONTAINING PROTEIN"/>
    <property type="match status" value="1"/>
</dbReference>
<dbReference type="EMBL" id="SKBN01000021">
    <property type="protein sequence ID" value="TGJ86890.1"/>
    <property type="molecule type" value="Genomic_DNA"/>
</dbReference>
<dbReference type="Proteomes" id="UP000297716">
    <property type="component" value="Unassembled WGS sequence"/>
</dbReference>
<dbReference type="Pfam" id="PF04909">
    <property type="entry name" value="Amidohydro_2"/>
    <property type="match status" value="1"/>
</dbReference>
<organism evidence="10 11">
    <name type="scientific">Xylaria hypoxylon</name>
    <dbReference type="NCBI Taxonomy" id="37992"/>
    <lineage>
        <taxon>Eukaryota</taxon>
        <taxon>Fungi</taxon>
        <taxon>Dikarya</taxon>
        <taxon>Ascomycota</taxon>
        <taxon>Pezizomycotina</taxon>
        <taxon>Sordariomycetes</taxon>
        <taxon>Xylariomycetidae</taxon>
        <taxon>Xylariales</taxon>
        <taxon>Xylariaceae</taxon>
        <taxon>Xylaria</taxon>
    </lineage>
</organism>
<comment type="similarity">
    <text evidence="1">Belongs to the metallo-dependent hydrolases superfamily. ACMSD family.</text>
</comment>
<keyword evidence="5 8" id="KW-0456">Lyase</keyword>
<dbReference type="InterPro" id="IPR032465">
    <property type="entry name" value="ACMSD"/>
</dbReference>
<comment type="catalytic activity">
    <reaction evidence="6">
        <text>6-methylsalicylate + H(+) = 3-methylphenol + CO2</text>
        <dbReference type="Rhea" id="RHEA:23112"/>
        <dbReference type="ChEBI" id="CHEBI:15378"/>
        <dbReference type="ChEBI" id="CHEBI:16526"/>
        <dbReference type="ChEBI" id="CHEBI:17231"/>
        <dbReference type="ChEBI" id="CHEBI:36658"/>
        <dbReference type="EC" id="4.1.1.52"/>
    </reaction>
    <physiologicalReaction direction="left-to-right" evidence="6">
        <dbReference type="Rhea" id="RHEA:23113"/>
    </physiologicalReaction>
</comment>
<dbReference type="GO" id="GO:0019748">
    <property type="term" value="P:secondary metabolic process"/>
    <property type="evidence" value="ECO:0007669"/>
    <property type="project" value="TreeGrafter"/>
</dbReference>
<evidence type="ECO:0000313" key="10">
    <source>
        <dbReference type="EMBL" id="TGJ86890.1"/>
    </source>
</evidence>
<evidence type="ECO:0000256" key="5">
    <source>
        <dbReference type="ARBA" id="ARBA00023239"/>
    </source>
</evidence>
<evidence type="ECO:0000256" key="6">
    <source>
        <dbReference type="ARBA" id="ARBA00036832"/>
    </source>
</evidence>
<dbReference type="GO" id="GO:0005829">
    <property type="term" value="C:cytosol"/>
    <property type="evidence" value="ECO:0007669"/>
    <property type="project" value="TreeGrafter"/>
</dbReference>
<accession>A0A4Z0Z5J7</accession>
<comment type="caution">
    <text evidence="10">The sequence shown here is derived from an EMBL/GenBank/DDBJ whole genome shotgun (WGS) entry which is preliminary data.</text>
</comment>
<reference evidence="10 11" key="1">
    <citation type="submission" date="2019-03" db="EMBL/GenBank/DDBJ databases">
        <title>Draft genome sequence of Xylaria hypoxylon DSM 108379, a ubiquitous saprotrophic-parasitic fungi on hardwood.</title>
        <authorList>
            <person name="Buettner E."/>
            <person name="Leonhardt S."/>
            <person name="Gebauer A.M."/>
            <person name="Liers C."/>
            <person name="Hofrichter M."/>
            <person name="Kellner H."/>
        </authorList>
    </citation>
    <scope>NUCLEOTIDE SEQUENCE [LARGE SCALE GENOMIC DNA]</scope>
    <source>
        <strain evidence="10 11">DSM 108379</strain>
    </source>
</reference>
<sequence length="321" mass="35222">MSRIDVHHHFIPQPYIDAYNSSGGDPSGWILPAWSIESTLDLMREHNTETAILSLTAPGVTILRGEAASDLARQVNNCAAALCADHPGKLGFFAALPPLVDNLDAVLAEVAHSLDVLHADGVTLYTRYGEDNHYLGHPDFKPLWEELDRRGAVVFVHPTHLVDTNLVNPALPQPMIDYPHETTRTAVDLIISGTVRKHTKVKIILSHAGGSLPYLAIRAAHLTYDTRLSQKDPAEFLDDAKSFYFDLALSGNPLTMDLLLKFARPGHVLYGSDFPYAPKKTVDAHVGMLDQYVMEPEVDYSVSRGAAEALFPRLKSGGAEK</sequence>
<dbReference type="Gene3D" id="3.20.20.140">
    <property type="entry name" value="Metal-dependent hydrolases"/>
    <property type="match status" value="1"/>
</dbReference>
<keyword evidence="2" id="KW-0479">Metal-binding</keyword>
<feature type="domain" description="Amidohydrolase-related" evidence="9">
    <location>
        <begin position="4"/>
        <end position="312"/>
    </location>
</feature>
<dbReference type="SUPFAM" id="SSF51556">
    <property type="entry name" value="Metallo-dependent hydrolases"/>
    <property type="match status" value="1"/>
</dbReference>
<dbReference type="GO" id="GO:0047596">
    <property type="term" value="F:6-methylsalicylate decarboxylase activity"/>
    <property type="evidence" value="ECO:0007669"/>
    <property type="project" value="UniProtKB-EC"/>
</dbReference>
<keyword evidence="11" id="KW-1185">Reference proteome</keyword>
<name>A0A4Z0Z5J7_9PEZI</name>
<dbReference type="OrthoDB" id="2832284at2759"/>
<dbReference type="EC" id="4.1.1.52" evidence="7"/>
<evidence type="ECO:0000256" key="8">
    <source>
        <dbReference type="RuleBase" id="RU366045"/>
    </source>
</evidence>
<keyword evidence="3 8" id="KW-0210">Decarboxylase</keyword>
<keyword evidence="4" id="KW-0862">Zinc</keyword>
<dbReference type="InterPro" id="IPR006680">
    <property type="entry name" value="Amidohydro-rel"/>
</dbReference>
<dbReference type="GO" id="GO:0016787">
    <property type="term" value="F:hydrolase activity"/>
    <property type="evidence" value="ECO:0007669"/>
    <property type="project" value="InterPro"/>
</dbReference>
<evidence type="ECO:0000256" key="7">
    <source>
        <dbReference type="ARBA" id="ARBA00038889"/>
    </source>
</evidence>
<dbReference type="STRING" id="37992.A0A4Z0Z5J7"/>
<evidence type="ECO:0000256" key="2">
    <source>
        <dbReference type="ARBA" id="ARBA00022723"/>
    </source>
</evidence>
<evidence type="ECO:0000256" key="3">
    <source>
        <dbReference type="ARBA" id="ARBA00022793"/>
    </source>
</evidence>
<evidence type="ECO:0000256" key="1">
    <source>
        <dbReference type="ARBA" id="ARBA00005871"/>
    </source>
</evidence>
<dbReference type="PANTHER" id="PTHR21240">
    <property type="entry name" value="2-AMINO-3-CARBOXYLMUCONATE-6-SEMIALDEHYDE DECARBOXYLASE"/>
    <property type="match status" value="1"/>
</dbReference>
<evidence type="ECO:0000256" key="4">
    <source>
        <dbReference type="ARBA" id="ARBA00022833"/>
    </source>
</evidence>
<evidence type="ECO:0000259" key="9">
    <source>
        <dbReference type="Pfam" id="PF04909"/>
    </source>
</evidence>
<gene>
    <name evidence="10" type="ORF">E0Z10_g1859</name>
</gene>
<dbReference type="AlphaFoldDB" id="A0A4Z0Z5J7"/>
<proteinExistence type="inferred from homology"/>
<protein>
    <recommendedName>
        <fullName evidence="7">6-methylsalicylate decarboxylase</fullName>
        <ecNumber evidence="7">4.1.1.52</ecNumber>
    </recommendedName>
</protein>
<dbReference type="GO" id="GO:0046872">
    <property type="term" value="F:metal ion binding"/>
    <property type="evidence" value="ECO:0007669"/>
    <property type="project" value="UniProtKB-KW"/>
</dbReference>